<accession>A0ABZ0K111</accession>
<keyword evidence="7" id="KW-0436">Ligase</keyword>
<dbReference type="RefSeq" id="WP_310469798.1">
    <property type="nucleotide sequence ID" value="NZ_CP136522.1"/>
</dbReference>
<keyword evidence="4" id="KW-0444">Lipid biosynthesis</keyword>
<keyword evidence="3 4" id="KW-0092">Biotin</keyword>
<dbReference type="SUPFAM" id="SSF51230">
    <property type="entry name" value="Single hybrid motif"/>
    <property type="match status" value="1"/>
</dbReference>
<dbReference type="InterPro" id="IPR011053">
    <property type="entry name" value="Single_hybrid_motif"/>
</dbReference>
<evidence type="ECO:0000259" key="6">
    <source>
        <dbReference type="PROSITE" id="PS50968"/>
    </source>
</evidence>
<dbReference type="NCBIfam" id="TIGR00531">
    <property type="entry name" value="BCCP"/>
    <property type="match status" value="1"/>
</dbReference>
<dbReference type="CDD" id="cd06850">
    <property type="entry name" value="biotinyl_domain"/>
    <property type="match status" value="1"/>
</dbReference>
<feature type="domain" description="Lipoyl-binding" evidence="6">
    <location>
        <begin position="100"/>
        <end position="176"/>
    </location>
</feature>
<proteinExistence type="predicted"/>
<dbReference type="PRINTS" id="PR01071">
    <property type="entry name" value="ACOABIOTINCC"/>
</dbReference>
<dbReference type="EMBL" id="CP136522">
    <property type="protein sequence ID" value="WOT05538.1"/>
    <property type="molecule type" value="Genomic_DNA"/>
</dbReference>
<dbReference type="InterPro" id="IPR001249">
    <property type="entry name" value="AcCoA_biotinCC"/>
</dbReference>
<sequence length="176" mass="18973">MDIRKIKKLIDLVQESDIAELEIKEGEESVRICRHSPVPLQAGTQTFLVPANSVGAAVAKPSSGDVNEPGEEPSNDEPQKALNIEVVSNNTVQLDDDTDTHKLLSPVVGTIHLTDKLSDKPFCSVGQKVTAGDMVCSIEAMTMMNNITADKSGTITAIFIEDGEQVDFEQPILAIE</sequence>
<dbReference type="Gene3D" id="2.40.50.100">
    <property type="match status" value="1"/>
</dbReference>
<gene>
    <name evidence="7" type="primary">accB</name>
    <name evidence="7" type="ORF">RGE70_01545</name>
</gene>
<comment type="pathway">
    <text evidence="4">Lipid metabolism; fatty acid biosynthesis.</text>
</comment>
<dbReference type="InterPro" id="IPR000089">
    <property type="entry name" value="Biotin_lipoyl"/>
</dbReference>
<organism evidence="7 8">
    <name type="scientific">Shewanella youngdeokensis</name>
    <dbReference type="NCBI Taxonomy" id="2999068"/>
    <lineage>
        <taxon>Bacteria</taxon>
        <taxon>Pseudomonadati</taxon>
        <taxon>Pseudomonadota</taxon>
        <taxon>Gammaproteobacteria</taxon>
        <taxon>Alteromonadales</taxon>
        <taxon>Shewanellaceae</taxon>
        <taxon>Shewanella</taxon>
    </lineage>
</organism>
<comment type="function">
    <text evidence="1 4">This protein is a component of the acetyl coenzyme A carboxylase complex; first, biotin carboxylase catalyzes the carboxylation of the carrier protein and then the transcarboxylase transfers the carboxyl group to form malonyl-CoA.</text>
</comment>
<dbReference type="GO" id="GO:0003989">
    <property type="term" value="F:acetyl-CoA carboxylase activity"/>
    <property type="evidence" value="ECO:0007669"/>
    <property type="project" value="UniProtKB-EC"/>
</dbReference>
<evidence type="ECO:0000256" key="3">
    <source>
        <dbReference type="ARBA" id="ARBA00023267"/>
    </source>
</evidence>
<dbReference type="PROSITE" id="PS50968">
    <property type="entry name" value="BIOTINYL_LIPOYL"/>
    <property type="match status" value="1"/>
</dbReference>
<protein>
    <recommendedName>
        <fullName evidence="2 4">Biotin carboxyl carrier protein of acetyl-CoA carboxylase</fullName>
    </recommendedName>
</protein>
<dbReference type="PANTHER" id="PTHR45266:SF3">
    <property type="entry name" value="OXALOACETATE DECARBOXYLASE ALPHA CHAIN"/>
    <property type="match status" value="1"/>
</dbReference>
<keyword evidence="4" id="KW-0275">Fatty acid biosynthesis</keyword>
<keyword evidence="4" id="KW-0443">Lipid metabolism</keyword>
<dbReference type="InterPro" id="IPR050709">
    <property type="entry name" value="Biotin_Carboxyl_Carrier/Decarb"/>
</dbReference>
<keyword evidence="4" id="KW-0276">Fatty acid metabolism</keyword>
<evidence type="ECO:0000256" key="1">
    <source>
        <dbReference type="ARBA" id="ARBA00003761"/>
    </source>
</evidence>
<name>A0ABZ0K111_9GAMM</name>
<evidence type="ECO:0000256" key="2">
    <source>
        <dbReference type="ARBA" id="ARBA00017562"/>
    </source>
</evidence>
<dbReference type="PANTHER" id="PTHR45266">
    <property type="entry name" value="OXALOACETATE DECARBOXYLASE ALPHA CHAIN"/>
    <property type="match status" value="1"/>
</dbReference>
<feature type="region of interest" description="Disordered" evidence="5">
    <location>
        <begin position="58"/>
        <end position="79"/>
    </location>
</feature>
<dbReference type="Proteomes" id="UP001529491">
    <property type="component" value="Chromosome"/>
</dbReference>
<reference evidence="7 8" key="1">
    <citation type="submission" date="2023-10" db="EMBL/GenBank/DDBJ databases">
        <title>Complete genome sequence of Shewanella sp. DAU334.</title>
        <authorList>
            <person name="Lee Y.-S."/>
            <person name="Jeong H.-R."/>
            <person name="Hwang E.-J."/>
            <person name="Choi Y.-L."/>
            <person name="Kim G.-D."/>
        </authorList>
    </citation>
    <scope>NUCLEOTIDE SEQUENCE [LARGE SCALE GENOMIC DNA]</scope>
    <source>
        <strain evidence="7 8">DAU334</strain>
    </source>
</reference>
<evidence type="ECO:0000313" key="7">
    <source>
        <dbReference type="EMBL" id="WOT05538.1"/>
    </source>
</evidence>
<keyword evidence="8" id="KW-1185">Reference proteome</keyword>
<dbReference type="Pfam" id="PF00364">
    <property type="entry name" value="Biotin_lipoyl"/>
    <property type="match status" value="1"/>
</dbReference>
<evidence type="ECO:0000256" key="5">
    <source>
        <dbReference type="SAM" id="MobiDB-lite"/>
    </source>
</evidence>
<evidence type="ECO:0000256" key="4">
    <source>
        <dbReference type="RuleBase" id="RU364072"/>
    </source>
</evidence>
<evidence type="ECO:0000313" key="8">
    <source>
        <dbReference type="Proteomes" id="UP001529491"/>
    </source>
</evidence>